<dbReference type="SUPFAM" id="SSF102462">
    <property type="entry name" value="Peptidyl-tRNA hydrolase II"/>
    <property type="match status" value="1"/>
</dbReference>
<keyword evidence="2" id="KW-1185">Reference proteome</keyword>
<evidence type="ECO:0000313" key="1">
    <source>
        <dbReference type="EMBL" id="UYM04567.1"/>
    </source>
</evidence>
<proteinExistence type="predicted"/>
<dbReference type="Proteomes" id="UP001164390">
    <property type="component" value="Chromosome"/>
</dbReference>
<dbReference type="RefSeq" id="WP_271633313.1">
    <property type="nucleotide sequence ID" value="NZ_CP094970.1"/>
</dbReference>
<dbReference type="InterPro" id="IPR018988">
    <property type="entry name" value="DUF2000"/>
</dbReference>
<dbReference type="KEGG" id="sgrg:L0C25_18835"/>
<evidence type="ECO:0000313" key="2">
    <source>
        <dbReference type="Proteomes" id="UP001164390"/>
    </source>
</evidence>
<name>A0AA46TFU1_9ACTN</name>
<dbReference type="Gene3D" id="3.40.1490.10">
    <property type="entry name" value="Bit1"/>
    <property type="match status" value="1"/>
</dbReference>
<dbReference type="EMBL" id="CP094970">
    <property type="protein sequence ID" value="UYM04567.1"/>
    <property type="molecule type" value="Genomic_DNA"/>
</dbReference>
<protein>
    <submittedName>
        <fullName evidence="1">DUF2000 domain-containing protein</fullName>
    </submittedName>
</protein>
<organism evidence="1 2">
    <name type="scientific">Solicola gregarius</name>
    <dbReference type="NCBI Taxonomy" id="2908642"/>
    <lineage>
        <taxon>Bacteria</taxon>
        <taxon>Bacillati</taxon>
        <taxon>Actinomycetota</taxon>
        <taxon>Actinomycetes</taxon>
        <taxon>Propionibacteriales</taxon>
        <taxon>Nocardioidaceae</taxon>
        <taxon>Solicola</taxon>
    </lineage>
</organism>
<accession>A0AA46TFU1</accession>
<gene>
    <name evidence="1" type="ORF">L0C25_18835</name>
</gene>
<dbReference type="AlphaFoldDB" id="A0AA46TFU1"/>
<reference evidence="1" key="1">
    <citation type="submission" date="2022-01" db="EMBL/GenBank/DDBJ databases">
        <title>Nocardioidaceae gen. sp. A5X3R13.</title>
        <authorList>
            <person name="Lopez Marin M.A."/>
            <person name="Uhlik O."/>
        </authorList>
    </citation>
    <scope>NUCLEOTIDE SEQUENCE</scope>
    <source>
        <strain evidence="1">A5X3R13</strain>
    </source>
</reference>
<dbReference type="InterPro" id="IPR023476">
    <property type="entry name" value="Pep_tRNA_hydro_II_dom_sf"/>
</dbReference>
<dbReference type="Pfam" id="PF09391">
    <property type="entry name" value="DUF2000"/>
    <property type="match status" value="1"/>
</dbReference>
<sequence length="138" mass="15250">MEKRFDTKITVILRDDLQAWQTLNVTAFLTSGIAAANPEIIGEPYEDGDGNTYYSMFRQPVVVLQGDSDAVKTAHERCLRRGLRTAVYTSDMFTTGNDDDNRAVVRAVDAEKLDLVGIAVHGPRNAVDKIAKGCHMHP</sequence>